<evidence type="ECO:0000313" key="1">
    <source>
        <dbReference type="EMBL" id="VAY86660.1"/>
    </source>
</evidence>
<dbReference type="EMBL" id="UOYO01000015">
    <property type="protein sequence ID" value="VAY86660.1"/>
    <property type="molecule type" value="Genomic_DNA"/>
</dbReference>
<dbReference type="NCBIfam" id="TIGR04219">
    <property type="entry name" value="OMP_w_GlyGly"/>
    <property type="match status" value="1"/>
</dbReference>
<dbReference type="InterPro" id="IPR026387">
    <property type="entry name" value="OMP_w_GlyGly"/>
</dbReference>
<sequence length="247" mass="27379">MIKKILLNALSVVLLSSTVNADFLGAEAGYAVWLPKFTGTIKGSGNLDADINAEDELGFGDTTTNIFVWAYFDHPMPLLPNIKIIKTNYTDEANTNTNIVFGNKSYTSNAKTSLTLDQLDIIGYYRLLDNWVNLDLGFNFKFIDGVFKISNNNSNIDKEFNLVLPALYAKARADLPFSGLSVEADGSYIGYSGNKITDIKFGISYDVFYGLGLNAGYRIQKLTLNDVDNINTMIDINGMYAGLFYHF</sequence>
<proteinExistence type="predicted"/>
<gene>
    <name evidence="1" type="ORF">MNB_ARC-1_38</name>
</gene>
<accession>A0A3B1E5S4</accession>
<reference evidence="1" key="1">
    <citation type="submission" date="2018-10" db="EMBL/GenBank/DDBJ databases">
        <authorList>
            <person name="Aoki K."/>
        </authorList>
    </citation>
    <scope>NUCLEOTIDE SEQUENCE</scope>
</reference>
<dbReference type="AlphaFoldDB" id="A0A3B1E5S4"/>
<protein>
    <recommendedName>
        <fullName evidence="2">TIGR04219 family outer membrane beta-barrel protein</fullName>
    </recommendedName>
</protein>
<organism evidence="1">
    <name type="scientific">hydrothermal vent metagenome</name>
    <dbReference type="NCBI Taxonomy" id="652676"/>
    <lineage>
        <taxon>unclassified sequences</taxon>
        <taxon>metagenomes</taxon>
        <taxon>ecological metagenomes</taxon>
    </lineage>
</organism>
<evidence type="ECO:0008006" key="2">
    <source>
        <dbReference type="Google" id="ProtNLM"/>
    </source>
</evidence>
<name>A0A3B1E5S4_9ZZZZ</name>